<keyword evidence="6" id="KW-1003">Cell membrane</keyword>
<evidence type="ECO:0000259" key="7">
    <source>
        <dbReference type="PROSITE" id="PS51794"/>
    </source>
</evidence>
<protein>
    <recommendedName>
        <fullName evidence="6">Diadenylate cyclase</fullName>
        <shortName evidence="6">DAC</shortName>
        <ecNumber evidence="6">2.7.7.85</ecNumber>
    </recommendedName>
    <alternativeName>
        <fullName evidence="6">Cyclic-di-AMP synthase</fullName>
        <shortName evidence="6">c-di-AMP synthase</shortName>
    </alternativeName>
</protein>
<dbReference type="PANTHER" id="PTHR34185:SF2">
    <property type="entry name" value="CYCLIC DI-AMP SYNTHASE CDAS"/>
    <property type="match status" value="1"/>
</dbReference>
<organism evidence="8 9">
    <name type="scientific">Niallia hominis</name>
    <dbReference type="NCBI Taxonomy" id="3133173"/>
    <lineage>
        <taxon>Bacteria</taxon>
        <taxon>Bacillati</taxon>
        <taxon>Bacillota</taxon>
        <taxon>Bacilli</taxon>
        <taxon>Bacillales</taxon>
        <taxon>Bacillaceae</taxon>
        <taxon>Niallia</taxon>
    </lineage>
</organism>
<keyword evidence="3 6" id="KW-0548">Nucleotidyltransferase</keyword>
<dbReference type="EC" id="2.7.7.85" evidence="6"/>
<comment type="function">
    <text evidence="6">Catalyzes the condensation of 2 ATP molecules into cyclic di-AMP (c-di-AMP), a second messenger used to regulate differing processes in different bacteria.</text>
</comment>
<evidence type="ECO:0000256" key="1">
    <source>
        <dbReference type="ARBA" id="ARBA00000877"/>
    </source>
</evidence>
<keyword evidence="5 6" id="KW-0067">ATP-binding</keyword>
<evidence type="ECO:0000256" key="4">
    <source>
        <dbReference type="ARBA" id="ARBA00022741"/>
    </source>
</evidence>
<dbReference type="PANTHER" id="PTHR34185">
    <property type="entry name" value="DIADENYLATE CYCLASE"/>
    <property type="match status" value="1"/>
</dbReference>
<evidence type="ECO:0000313" key="8">
    <source>
        <dbReference type="EMBL" id="MEQ2466872.1"/>
    </source>
</evidence>
<keyword evidence="6" id="KW-0812">Transmembrane</keyword>
<dbReference type="InterPro" id="IPR036888">
    <property type="entry name" value="DNA_integrity_DisA_N_sf"/>
</dbReference>
<keyword evidence="4 6" id="KW-0547">Nucleotide-binding</keyword>
<comment type="subunit">
    <text evidence="6">Probably oligomerizes.</text>
</comment>
<dbReference type="HAMAP" id="MF_00838">
    <property type="entry name" value="DacB"/>
    <property type="match status" value="1"/>
</dbReference>
<proteinExistence type="inferred from homology"/>
<keyword evidence="6" id="KW-1133">Transmembrane helix</keyword>
<feature type="domain" description="DAC" evidence="7">
    <location>
        <begin position="44"/>
        <end position="203"/>
    </location>
</feature>
<evidence type="ECO:0000256" key="2">
    <source>
        <dbReference type="ARBA" id="ARBA00022679"/>
    </source>
</evidence>
<evidence type="ECO:0000256" key="3">
    <source>
        <dbReference type="ARBA" id="ARBA00022695"/>
    </source>
</evidence>
<accession>A0ABV1F0I7</accession>
<dbReference type="InterPro" id="IPR053472">
    <property type="entry name" value="DAC_CdaS-like"/>
</dbReference>
<reference evidence="8 9" key="1">
    <citation type="submission" date="2024-03" db="EMBL/GenBank/DDBJ databases">
        <title>Human intestinal bacterial collection.</title>
        <authorList>
            <person name="Pauvert C."/>
            <person name="Hitch T.C.A."/>
            <person name="Clavel T."/>
        </authorList>
    </citation>
    <scope>NUCLEOTIDE SEQUENCE [LARGE SCALE GENOMIC DNA]</scope>
    <source>
        <strain evidence="8 9">CLA-SR-H024</strain>
    </source>
</reference>
<keyword evidence="6" id="KW-0472">Membrane</keyword>
<evidence type="ECO:0000313" key="9">
    <source>
        <dbReference type="Proteomes" id="UP001465426"/>
    </source>
</evidence>
<dbReference type="InterPro" id="IPR034693">
    <property type="entry name" value="CdaS"/>
</dbReference>
<comment type="caution">
    <text evidence="8">The sequence shown here is derived from an EMBL/GenBank/DDBJ whole genome shotgun (WGS) entry which is preliminary data.</text>
</comment>
<dbReference type="Pfam" id="PF10372">
    <property type="entry name" value="CdaS_N"/>
    <property type="match status" value="1"/>
</dbReference>
<dbReference type="Proteomes" id="UP001465426">
    <property type="component" value="Unassembled WGS sequence"/>
</dbReference>
<keyword evidence="2 6" id="KW-0808">Transferase</keyword>
<dbReference type="Gene3D" id="1.10.287.770">
    <property type="entry name" value="YojJ-like"/>
    <property type="match status" value="1"/>
</dbReference>
<dbReference type="InterPro" id="IPR003390">
    <property type="entry name" value="DNA_integrity_scan_DisA_N"/>
</dbReference>
<comment type="similarity">
    <text evidence="6">Belongs to the adenylate cyclase family. DacB/CdaS subfamily.</text>
</comment>
<dbReference type="PROSITE" id="PS51794">
    <property type="entry name" value="DAC"/>
    <property type="match status" value="1"/>
</dbReference>
<dbReference type="Pfam" id="PF02457">
    <property type="entry name" value="DAC"/>
    <property type="match status" value="1"/>
</dbReference>
<dbReference type="EMBL" id="JBBMFN010000036">
    <property type="protein sequence ID" value="MEQ2466872.1"/>
    <property type="molecule type" value="Genomic_DNA"/>
</dbReference>
<gene>
    <name evidence="8" type="primary">cdaS</name>
    <name evidence="6" type="synonym">dacB</name>
    <name evidence="8" type="ORF">WMO63_14515</name>
</gene>
<evidence type="ECO:0000256" key="6">
    <source>
        <dbReference type="HAMAP-Rule" id="MF_00838"/>
    </source>
</evidence>
<name>A0ABV1F0I7_9BACI</name>
<dbReference type="InterPro" id="IPR050338">
    <property type="entry name" value="DisA"/>
</dbReference>
<evidence type="ECO:0000256" key="5">
    <source>
        <dbReference type="ARBA" id="ARBA00022840"/>
    </source>
</evidence>
<dbReference type="NCBIfam" id="NF038328">
    <property type="entry name" value="c-di-AMP_CdaS"/>
    <property type="match status" value="1"/>
</dbReference>
<dbReference type="Gene3D" id="3.40.1700.10">
    <property type="entry name" value="DNA integrity scanning protein, DisA, N-terminal domain"/>
    <property type="match status" value="1"/>
</dbReference>
<keyword evidence="9" id="KW-1185">Reference proteome</keyword>
<comment type="catalytic activity">
    <reaction evidence="1 6">
        <text>2 ATP = 3',3'-c-di-AMP + 2 diphosphate</text>
        <dbReference type="Rhea" id="RHEA:35655"/>
        <dbReference type="ChEBI" id="CHEBI:30616"/>
        <dbReference type="ChEBI" id="CHEBI:33019"/>
        <dbReference type="ChEBI" id="CHEBI:71500"/>
        <dbReference type="EC" id="2.7.7.85"/>
    </reaction>
</comment>
<sequence>MEGERDLPIEFSNHMHHALAHLQDKIGELQRTMDEKNCCILNDFEEVNKQFKSIHHSAATFYLQLYLEPYTEDLEILTACAQVLSEKRHGALIAIKRNDELETRVHSGIPLHAKLSPSLLEAIFYPGNPLHDGGVLIEENAIVSAGNIFPSSLHYNGKEKLGTRHRAAIGLSEITDALVIVVSEETGRISFALGGVLYPIQPGGITS</sequence>
<dbReference type="RefSeq" id="WP_251628098.1">
    <property type="nucleotide sequence ID" value="NZ_JBBMFN010000036.1"/>
</dbReference>
<dbReference type="SUPFAM" id="SSF143597">
    <property type="entry name" value="YojJ-like"/>
    <property type="match status" value="1"/>
</dbReference>
<dbReference type="InterPro" id="IPR019457">
    <property type="entry name" value="CdaS_N"/>
</dbReference>
<dbReference type="GO" id="GO:0106408">
    <property type="term" value="F:diadenylate cyclase activity"/>
    <property type="evidence" value="ECO:0007669"/>
    <property type="project" value="UniProtKB-EC"/>
</dbReference>